<feature type="transmembrane region" description="Helical" evidence="7">
    <location>
        <begin position="199"/>
        <end position="220"/>
    </location>
</feature>
<feature type="transmembrane region" description="Helical" evidence="7">
    <location>
        <begin position="120"/>
        <end position="151"/>
    </location>
</feature>
<evidence type="ECO:0000256" key="3">
    <source>
        <dbReference type="ARBA" id="ARBA00022989"/>
    </source>
</evidence>
<feature type="domain" description="Rhodopsin" evidence="8">
    <location>
        <begin position="26"/>
        <end position="262"/>
    </location>
</feature>
<keyword evidence="4 7" id="KW-0472">Membrane</keyword>
<keyword evidence="10" id="KW-1185">Reference proteome</keyword>
<dbReference type="PANTHER" id="PTHR33048">
    <property type="entry name" value="PTH11-LIKE INTEGRAL MEMBRANE PROTEIN (AFU_ORTHOLOGUE AFUA_5G11245)"/>
    <property type="match status" value="1"/>
</dbReference>
<dbReference type="Pfam" id="PF20684">
    <property type="entry name" value="Fung_rhodopsin"/>
    <property type="match status" value="1"/>
</dbReference>
<name>A0A6G1LI98_9PEZI</name>
<dbReference type="Proteomes" id="UP000799436">
    <property type="component" value="Unassembled WGS sequence"/>
</dbReference>
<comment type="similarity">
    <text evidence="5">Belongs to the SAT4 family.</text>
</comment>
<evidence type="ECO:0000256" key="6">
    <source>
        <dbReference type="SAM" id="MobiDB-lite"/>
    </source>
</evidence>
<gene>
    <name evidence="9" type="ORF">EJ03DRAFT_348572</name>
</gene>
<dbReference type="OrthoDB" id="5429740at2759"/>
<feature type="region of interest" description="Disordered" evidence="6">
    <location>
        <begin position="328"/>
        <end position="352"/>
    </location>
</feature>
<evidence type="ECO:0000313" key="9">
    <source>
        <dbReference type="EMBL" id="KAF2772617.1"/>
    </source>
</evidence>
<dbReference type="AlphaFoldDB" id="A0A6G1LI98"/>
<comment type="subcellular location">
    <subcellularLocation>
        <location evidence="1">Membrane</location>
        <topology evidence="1">Multi-pass membrane protein</topology>
    </subcellularLocation>
</comment>
<feature type="transmembrane region" description="Helical" evidence="7">
    <location>
        <begin position="171"/>
        <end position="192"/>
    </location>
</feature>
<keyword evidence="2 7" id="KW-0812">Transmembrane</keyword>
<feature type="transmembrane region" description="Helical" evidence="7">
    <location>
        <begin position="6"/>
        <end position="29"/>
    </location>
</feature>
<reference evidence="9" key="1">
    <citation type="journal article" date="2020" name="Stud. Mycol.">
        <title>101 Dothideomycetes genomes: a test case for predicting lifestyles and emergence of pathogens.</title>
        <authorList>
            <person name="Haridas S."/>
            <person name="Albert R."/>
            <person name="Binder M."/>
            <person name="Bloem J."/>
            <person name="Labutti K."/>
            <person name="Salamov A."/>
            <person name="Andreopoulos B."/>
            <person name="Baker S."/>
            <person name="Barry K."/>
            <person name="Bills G."/>
            <person name="Bluhm B."/>
            <person name="Cannon C."/>
            <person name="Castanera R."/>
            <person name="Culley D."/>
            <person name="Daum C."/>
            <person name="Ezra D."/>
            <person name="Gonzalez J."/>
            <person name="Henrissat B."/>
            <person name="Kuo A."/>
            <person name="Liang C."/>
            <person name="Lipzen A."/>
            <person name="Lutzoni F."/>
            <person name="Magnuson J."/>
            <person name="Mondo S."/>
            <person name="Nolan M."/>
            <person name="Ohm R."/>
            <person name="Pangilinan J."/>
            <person name="Park H.-J."/>
            <person name="Ramirez L."/>
            <person name="Alfaro M."/>
            <person name="Sun H."/>
            <person name="Tritt A."/>
            <person name="Yoshinaga Y."/>
            <person name="Zwiers L.-H."/>
            <person name="Turgeon B."/>
            <person name="Goodwin S."/>
            <person name="Spatafora J."/>
            <person name="Crous P."/>
            <person name="Grigoriev I."/>
        </authorList>
    </citation>
    <scope>NUCLEOTIDE SEQUENCE</scope>
    <source>
        <strain evidence="9">CBS 116005</strain>
    </source>
</reference>
<evidence type="ECO:0000313" key="10">
    <source>
        <dbReference type="Proteomes" id="UP000799436"/>
    </source>
</evidence>
<feature type="compositionally biased region" description="Polar residues" evidence="6">
    <location>
        <begin position="329"/>
        <end position="345"/>
    </location>
</feature>
<evidence type="ECO:0000256" key="5">
    <source>
        <dbReference type="ARBA" id="ARBA00038359"/>
    </source>
</evidence>
<proteinExistence type="inferred from homology"/>
<dbReference type="InterPro" id="IPR049326">
    <property type="entry name" value="Rhodopsin_dom_fungi"/>
</dbReference>
<keyword evidence="3 7" id="KW-1133">Transmembrane helix</keyword>
<evidence type="ECO:0000259" key="8">
    <source>
        <dbReference type="Pfam" id="PF20684"/>
    </source>
</evidence>
<accession>A0A6G1LI98</accession>
<organism evidence="9 10">
    <name type="scientific">Teratosphaeria nubilosa</name>
    <dbReference type="NCBI Taxonomy" id="161662"/>
    <lineage>
        <taxon>Eukaryota</taxon>
        <taxon>Fungi</taxon>
        <taxon>Dikarya</taxon>
        <taxon>Ascomycota</taxon>
        <taxon>Pezizomycotina</taxon>
        <taxon>Dothideomycetes</taxon>
        <taxon>Dothideomycetidae</taxon>
        <taxon>Mycosphaerellales</taxon>
        <taxon>Teratosphaeriaceae</taxon>
        <taxon>Teratosphaeria</taxon>
    </lineage>
</organism>
<sequence>MASSIGWHVWLGVLITIVPATFAVGARFIARRSARLGLLADDWTILAALVVDWAMAADRFYGLLHDGYGYHAYEPEADVVDYQKSFLAVQMTYFMTSLLTKTSILLLYNRLFGVYGRFKLAICIVEGLVVAYFIVCVCLAIAGCNPVSFFWNKHQPGRCMNEVEFFRWNGVSNLILDILILALPLPMVWNLQLRLKQKLALSCIFAVGAFACLASIFRIAQFQKSKQSDPTYTTVDSGMWSSIEQSVAITCACLPTLRPLVRSYWGSSRQSVSIPPMRPYHHQFGTLEPSHEMSSMGSRQQSQRIEVSRMSPHWEKDVESESAVAITLDPSSRNGNVSVSHGSENSSDHPQRWEQDLVLPPCVIHKHTEVHQEVVLGKVRGDIEVL</sequence>
<evidence type="ECO:0000256" key="1">
    <source>
        <dbReference type="ARBA" id="ARBA00004141"/>
    </source>
</evidence>
<evidence type="ECO:0000256" key="2">
    <source>
        <dbReference type="ARBA" id="ARBA00022692"/>
    </source>
</evidence>
<protein>
    <recommendedName>
        <fullName evidence="8">Rhodopsin domain-containing protein</fullName>
    </recommendedName>
</protein>
<dbReference type="EMBL" id="ML995814">
    <property type="protein sequence ID" value="KAF2772617.1"/>
    <property type="molecule type" value="Genomic_DNA"/>
</dbReference>
<evidence type="ECO:0000256" key="4">
    <source>
        <dbReference type="ARBA" id="ARBA00023136"/>
    </source>
</evidence>
<dbReference type="PANTHER" id="PTHR33048:SF47">
    <property type="entry name" value="INTEGRAL MEMBRANE PROTEIN-RELATED"/>
    <property type="match status" value="1"/>
</dbReference>
<evidence type="ECO:0000256" key="7">
    <source>
        <dbReference type="SAM" id="Phobius"/>
    </source>
</evidence>
<dbReference type="GO" id="GO:0016020">
    <property type="term" value="C:membrane"/>
    <property type="evidence" value="ECO:0007669"/>
    <property type="project" value="UniProtKB-SubCell"/>
</dbReference>
<dbReference type="InterPro" id="IPR052337">
    <property type="entry name" value="SAT4-like"/>
</dbReference>
<feature type="transmembrane region" description="Helical" evidence="7">
    <location>
        <begin position="87"/>
        <end position="108"/>
    </location>
</feature>